<dbReference type="STRING" id="2316362.A0A4Q2D7A6"/>
<dbReference type="FunFam" id="1.10.8.10:FF:000002">
    <property type="entry name" value="UV excision repair protein RAD23 homolog"/>
    <property type="match status" value="1"/>
</dbReference>
<keyword evidence="4 5" id="KW-0539">Nucleus</keyword>
<dbReference type="SMART" id="SM00165">
    <property type="entry name" value="UBA"/>
    <property type="match status" value="2"/>
</dbReference>
<dbReference type="InterPro" id="IPR015360">
    <property type="entry name" value="XPC-bd"/>
</dbReference>
<dbReference type="GO" id="GO:0070628">
    <property type="term" value="F:proteasome binding"/>
    <property type="evidence" value="ECO:0007669"/>
    <property type="project" value="TreeGrafter"/>
</dbReference>
<proteinExistence type="inferred from homology"/>
<keyword evidence="3 5" id="KW-0234">DNA repair</keyword>
<evidence type="ECO:0000256" key="2">
    <source>
        <dbReference type="ARBA" id="ARBA00022763"/>
    </source>
</evidence>
<feature type="region of interest" description="Disordered" evidence="6">
    <location>
        <begin position="50"/>
        <end position="70"/>
    </location>
</feature>
<dbReference type="FunFam" id="1.10.8.10:FF:000003">
    <property type="entry name" value="UV excision repair protein RAD23 homolog"/>
    <property type="match status" value="1"/>
</dbReference>
<dbReference type="Pfam" id="PF00627">
    <property type="entry name" value="UBA"/>
    <property type="match status" value="2"/>
</dbReference>
<evidence type="ECO:0000256" key="4">
    <source>
        <dbReference type="ARBA" id="ARBA00023242"/>
    </source>
</evidence>
<dbReference type="OrthoDB" id="419317at2759"/>
<evidence type="ECO:0000256" key="6">
    <source>
        <dbReference type="SAM" id="MobiDB-lite"/>
    </source>
</evidence>
<dbReference type="GO" id="GO:0005654">
    <property type="term" value="C:nucleoplasm"/>
    <property type="evidence" value="ECO:0007669"/>
    <property type="project" value="TreeGrafter"/>
</dbReference>
<dbReference type="InterPro" id="IPR009060">
    <property type="entry name" value="UBA-like_sf"/>
</dbReference>
<evidence type="ECO:0000313" key="8">
    <source>
        <dbReference type="EMBL" id="RXW14304.1"/>
    </source>
</evidence>
<dbReference type="InterPro" id="IPR004806">
    <property type="entry name" value="Rad23"/>
</dbReference>
<protein>
    <recommendedName>
        <fullName evidence="5">UV excision repair protein RAD23</fullName>
    </recommendedName>
</protein>
<dbReference type="Pfam" id="PF09280">
    <property type="entry name" value="XPC-binding"/>
    <property type="match status" value="1"/>
</dbReference>
<dbReference type="GO" id="GO:0006289">
    <property type="term" value="P:nucleotide-excision repair"/>
    <property type="evidence" value="ECO:0007669"/>
    <property type="project" value="UniProtKB-UniRule"/>
</dbReference>
<dbReference type="Proteomes" id="UP000290288">
    <property type="component" value="Unassembled WGS sequence"/>
</dbReference>
<dbReference type="GO" id="GO:0003684">
    <property type="term" value="F:damaged DNA binding"/>
    <property type="evidence" value="ECO:0007669"/>
    <property type="project" value="UniProtKB-UniRule"/>
</dbReference>
<accession>A0A4Q2D7A6</accession>
<keyword evidence="5" id="KW-0963">Cytoplasm</keyword>
<dbReference type="Gene3D" id="1.10.8.10">
    <property type="entry name" value="DNA helicase RuvA subunit, C-terminal domain"/>
    <property type="match status" value="2"/>
</dbReference>
<dbReference type="InterPro" id="IPR036353">
    <property type="entry name" value="XPC-bd_sf"/>
</dbReference>
<evidence type="ECO:0000256" key="3">
    <source>
        <dbReference type="ARBA" id="ARBA00023204"/>
    </source>
</evidence>
<dbReference type="GO" id="GO:0031593">
    <property type="term" value="F:polyubiquitin modification-dependent protein binding"/>
    <property type="evidence" value="ECO:0007669"/>
    <property type="project" value="UniProtKB-UniRule"/>
</dbReference>
<dbReference type="SUPFAM" id="SSF46934">
    <property type="entry name" value="UBA-like"/>
    <property type="match status" value="2"/>
</dbReference>
<keyword evidence="1" id="KW-0677">Repeat</keyword>
<keyword evidence="2 5" id="KW-0227">DNA damage</keyword>
<comment type="similarity">
    <text evidence="5">Belongs to the RAD23 family.</text>
</comment>
<dbReference type="SMART" id="SM00727">
    <property type="entry name" value="STI1"/>
    <property type="match status" value="1"/>
</dbReference>
<sequence>MGFERDQVQRAMRASFNNPDRAAEYLMTGIPSHLEAEAAGSAPAQGAAASGAAPAAAQQPASAAAPRAQGNQPQNLFQLAQQQHPQGAAGGAAMHGGLNLDAIRNSPEIVQLRRQLQENPQLAQPMIQQLAAANPGLAQLFAQNPDMLADLLGIDLGDDGEGPVPPGAQVISVTQEERAAIERLEALGFPREAVLQAYFACDKNEELAANFLFEGGFE</sequence>
<dbReference type="Gene3D" id="1.10.10.540">
    <property type="entry name" value="XPC-binding domain"/>
    <property type="match status" value="1"/>
</dbReference>
<dbReference type="GO" id="GO:0043161">
    <property type="term" value="P:proteasome-mediated ubiquitin-dependent protein catabolic process"/>
    <property type="evidence" value="ECO:0007669"/>
    <property type="project" value="UniProtKB-UniRule"/>
</dbReference>
<name>A0A4Q2D7A6_9AGAR</name>
<dbReference type="SUPFAM" id="SSF101238">
    <property type="entry name" value="XPC-binding domain"/>
    <property type="match status" value="1"/>
</dbReference>
<dbReference type="EMBL" id="SDEE01000724">
    <property type="protein sequence ID" value="RXW14304.1"/>
    <property type="molecule type" value="Genomic_DNA"/>
</dbReference>
<comment type="caution">
    <text evidence="8">The sequence shown here is derived from an EMBL/GenBank/DDBJ whole genome shotgun (WGS) entry which is preliminary data.</text>
</comment>
<feature type="domain" description="UBA" evidence="7">
    <location>
        <begin position="1"/>
        <end position="29"/>
    </location>
</feature>
<dbReference type="InterPro" id="IPR015940">
    <property type="entry name" value="UBA"/>
</dbReference>
<dbReference type="GO" id="GO:0005829">
    <property type="term" value="C:cytosol"/>
    <property type="evidence" value="ECO:0007669"/>
    <property type="project" value="TreeGrafter"/>
</dbReference>
<comment type="subcellular location">
    <subcellularLocation>
        <location evidence="5">Nucleus</location>
    </subcellularLocation>
    <subcellularLocation>
        <location evidence="5">Cytoplasm</location>
    </subcellularLocation>
</comment>
<organism evidence="8 9">
    <name type="scientific">Candolleomyces aberdarensis</name>
    <dbReference type="NCBI Taxonomy" id="2316362"/>
    <lineage>
        <taxon>Eukaryota</taxon>
        <taxon>Fungi</taxon>
        <taxon>Dikarya</taxon>
        <taxon>Basidiomycota</taxon>
        <taxon>Agaricomycotina</taxon>
        <taxon>Agaricomycetes</taxon>
        <taxon>Agaricomycetidae</taxon>
        <taxon>Agaricales</taxon>
        <taxon>Agaricineae</taxon>
        <taxon>Psathyrellaceae</taxon>
        <taxon>Candolleomyces</taxon>
    </lineage>
</organism>
<evidence type="ECO:0000256" key="1">
    <source>
        <dbReference type="ARBA" id="ARBA00022737"/>
    </source>
</evidence>
<reference evidence="8 9" key="1">
    <citation type="submission" date="2019-01" db="EMBL/GenBank/DDBJ databases">
        <title>Draft genome sequence of Psathyrella aberdarensis IHI B618.</title>
        <authorList>
            <person name="Buettner E."/>
            <person name="Kellner H."/>
        </authorList>
    </citation>
    <scope>NUCLEOTIDE SEQUENCE [LARGE SCALE GENOMIC DNA]</scope>
    <source>
        <strain evidence="8 9">IHI B618</strain>
    </source>
</reference>
<keyword evidence="9" id="KW-1185">Reference proteome</keyword>
<dbReference type="PRINTS" id="PR01839">
    <property type="entry name" value="RAD23PROTEIN"/>
</dbReference>
<dbReference type="PANTHER" id="PTHR10621:SF0">
    <property type="entry name" value="UV EXCISION REPAIR PROTEIN RAD23"/>
    <property type="match status" value="1"/>
</dbReference>
<feature type="domain" description="UBA" evidence="7">
    <location>
        <begin position="174"/>
        <end position="215"/>
    </location>
</feature>
<dbReference type="InterPro" id="IPR006636">
    <property type="entry name" value="STI1_HS-bd"/>
</dbReference>
<dbReference type="AlphaFoldDB" id="A0A4Q2D7A6"/>
<evidence type="ECO:0000259" key="7">
    <source>
        <dbReference type="PROSITE" id="PS50030"/>
    </source>
</evidence>
<dbReference type="PANTHER" id="PTHR10621">
    <property type="entry name" value="UV EXCISION REPAIR PROTEIN RAD23"/>
    <property type="match status" value="1"/>
</dbReference>
<dbReference type="CDD" id="cd14281">
    <property type="entry name" value="UBA2_Rad23_like"/>
    <property type="match status" value="1"/>
</dbReference>
<dbReference type="PROSITE" id="PS50030">
    <property type="entry name" value="UBA"/>
    <property type="match status" value="2"/>
</dbReference>
<gene>
    <name evidence="8" type="ORF">EST38_g11555</name>
</gene>
<dbReference type="GO" id="GO:0043130">
    <property type="term" value="F:ubiquitin binding"/>
    <property type="evidence" value="ECO:0007669"/>
    <property type="project" value="UniProtKB-UniRule"/>
</dbReference>
<comment type="function">
    <text evidence="5">Multiubiquitin chain receptor involved in modulation of proteasomal degradation. Involved in nucleotide excision repair.</text>
</comment>
<evidence type="ECO:0000256" key="5">
    <source>
        <dbReference type="RuleBase" id="RU367049"/>
    </source>
</evidence>
<evidence type="ECO:0000313" key="9">
    <source>
        <dbReference type="Proteomes" id="UP000290288"/>
    </source>
</evidence>